<accession>A0ABY7NS66</accession>
<keyword evidence="1" id="KW-0472">Membrane</keyword>
<evidence type="ECO:0000313" key="3">
    <source>
        <dbReference type="Proteomes" id="UP001210865"/>
    </source>
</evidence>
<evidence type="ECO:0008006" key="4">
    <source>
        <dbReference type="Google" id="ProtNLM"/>
    </source>
</evidence>
<dbReference type="RefSeq" id="WP_270078120.1">
    <property type="nucleotide sequence ID" value="NZ_CP115174.1"/>
</dbReference>
<name>A0ABY7NS66_9SPHN</name>
<evidence type="ECO:0000256" key="1">
    <source>
        <dbReference type="SAM" id="Phobius"/>
    </source>
</evidence>
<organism evidence="2 3">
    <name type="scientific">Sphingomonas abietis</name>
    <dbReference type="NCBI Taxonomy" id="3012344"/>
    <lineage>
        <taxon>Bacteria</taxon>
        <taxon>Pseudomonadati</taxon>
        <taxon>Pseudomonadota</taxon>
        <taxon>Alphaproteobacteria</taxon>
        <taxon>Sphingomonadales</taxon>
        <taxon>Sphingomonadaceae</taxon>
        <taxon>Sphingomonas</taxon>
    </lineage>
</organism>
<evidence type="ECO:0000313" key="2">
    <source>
        <dbReference type="EMBL" id="WBO23488.1"/>
    </source>
</evidence>
<feature type="transmembrane region" description="Helical" evidence="1">
    <location>
        <begin position="6"/>
        <end position="24"/>
    </location>
</feature>
<keyword evidence="1" id="KW-1133">Transmembrane helix</keyword>
<dbReference type="EMBL" id="CP115174">
    <property type="protein sequence ID" value="WBO23488.1"/>
    <property type="molecule type" value="Genomic_DNA"/>
</dbReference>
<sequence length="162" mass="17827">MGFTANQWAILALVLILGWLIGLLSRSGGVKWRRAYEEERVARQAAERQSIAHRERIAELERQTAHPVGPGTAGAIGAAAAGQRDDLALIAGIGRDREISLNDAGLYRYRQIEDLSTADAAALEARLGLRDGTIRQEEWREQAAMLRGNDLDAHRTRYGTPV</sequence>
<reference evidence="2 3" key="1">
    <citation type="submission" date="2022-12" db="EMBL/GenBank/DDBJ databases">
        <title>Sphingomonas abieness sp. nov., an endophytic bacterium isolated from Abies koreana.</title>
        <authorList>
            <person name="Jiang L."/>
            <person name="Lee J."/>
        </authorList>
    </citation>
    <scope>NUCLEOTIDE SEQUENCE [LARGE SCALE GENOMIC DNA]</scope>
    <source>
        <strain evidence="3">PAMB 00755</strain>
    </source>
</reference>
<gene>
    <name evidence="2" type="ORF">PBT88_04995</name>
</gene>
<dbReference type="Proteomes" id="UP001210865">
    <property type="component" value="Chromosome"/>
</dbReference>
<keyword evidence="1" id="KW-0812">Transmembrane</keyword>
<keyword evidence="3" id="KW-1185">Reference proteome</keyword>
<proteinExistence type="predicted"/>
<protein>
    <recommendedName>
        <fullName evidence="4">Flap endonuclease-1-like 5' DNA nuclease</fullName>
    </recommendedName>
</protein>